<dbReference type="Proteomes" id="UP000245073">
    <property type="component" value="Unassembled WGS sequence"/>
</dbReference>
<dbReference type="Pfam" id="PF04717">
    <property type="entry name" value="Phage_base_V"/>
    <property type="match status" value="1"/>
</dbReference>
<dbReference type="EMBL" id="QDKQ01000077">
    <property type="protein sequence ID" value="PVM82177.1"/>
    <property type="molecule type" value="Genomic_DNA"/>
</dbReference>
<gene>
    <name evidence="2" type="ORF">DDF67_24550</name>
</gene>
<evidence type="ECO:0000313" key="2">
    <source>
        <dbReference type="EMBL" id="PVM82177.1"/>
    </source>
</evidence>
<name>A0A2T9JES3_9CAUL</name>
<dbReference type="RefSeq" id="WP_109455352.1">
    <property type="nucleotide sequence ID" value="NZ_QDKQ01000077.1"/>
</dbReference>
<dbReference type="AlphaFoldDB" id="A0A2T9JES3"/>
<feature type="domain" description="Gp5/Type VI secretion system Vgr protein OB-fold" evidence="1">
    <location>
        <begin position="8"/>
        <end position="81"/>
    </location>
</feature>
<comment type="caution">
    <text evidence="2">The sequence shown here is derived from an EMBL/GenBank/DDBJ whole genome shotgun (WGS) entry which is preliminary data.</text>
</comment>
<sequence>MTLLFGKYRGKVKGNQDPMLMGRLQVTAPQALGDAEVWAMPCAPFAGSGVGFFALPSEGANVWVEFEGGNPEAPIWSGCFWGIGEWSPAMALPQTKVLKTDTITVTLSDIPGAGGVTIETADGKKIVLNAQGIEINNGMGGSIKLTGPKVTINDGALEVI</sequence>
<dbReference type="SUPFAM" id="SSF69255">
    <property type="entry name" value="gp5 N-terminal domain-like"/>
    <property type="match status" value="1"/>
</dbReference>
<dbReference type="InterPro" id="IPR006531">
    <property type="entry name" value="Gp5/Vgr_OB"/>
</dbReference>
<dbReference type="OrthoDB" id="9762420at2"/>
<proteinExistence type="predicted"/>
<evidence type="ECO:0000313" key="3">
    <source>
        <dbReference type="Proteomes" id="UP000245073"/>
    </source>
</evidence>
<accession>A0A2T9JES3</accession>
<organism evidence="2 3">
    <name type="scientific">Caulobacter endophyticus</name>
    <dbReference type="NCBI Taxonomy" id="2172652"/>
    <lineage>
        <taxon>Bacteria</taxon>
        <taxon>Pseudomonadati</taxon>
        <taxon>Pseudomonadota</taxon>
        <taxon>Alphaproteobacteria</taxon>
        <taxon>Caulobacterales</taxon>
        <taxon>Caulobacteraceae</taxon>
        <taxon>Caulobacter</taxon>
    </lineage>
</organism>
<dbReference type="Gene3D" id="2.40.50.230">
    <property type="entry name" value="Gp5 N-terminal domain"/>
    <property type="match status" value="1"/>
</dbReference>
<keyword evidence="3" id="KW-1185">Reference proteome</keyword>
<reference evidence="2 3" key="1">
    <citation type="submission" date="2018-04" db="EMBL/GenBank/DDBJ databases">
        <title>The genome sequence of Caulobacter sp. 744.</title>
        <authorList>
            <person name="Gao J."/>
            <person name="Sun J."/>
        </authorList>
    </citation>
    <scope>NUCLEOTIDE SEQUENCE [LARGE SCALE GENOMIC DNA]</scope>
    <source>
        <strain evidence="2 3">774</strain>
    </source>
</reference>
<protein>
    <submittedName>
        <fullName evidence="2">Baseplate assembly protein</fullName>
    </submittedName>
</protein>
<evidence type="ECO:0000259" key="1">
    <source>
        <dbReference type="Pfam" id="PF04717"/>
    </source>
</evidence>
<dbReference type="InterPro" id="IPR037026">
    <property type="entry name" value="Vgr_OB-fold_dom_sf"/>
</dbReference>